<feature type="transmembrane region" description="Helical" evidence="2">
    <location>
        <begin position="108"/>
        <end position="130"/>
    </location>
</feature>
<dbReference type="eggNOG" id="KOG4108">
    <property type="taxonomic scope" value="Eukaryota"/>
</dbReference>
<feature type="transmembrane region" description="Helical" evidence="2">
    <location>
        <begin position="80"/>
        <end position="102"/>
    </location>
</feature>
<reference evidence="3 4" key="1">
    <citation type="journal article" date="2007" name="Nature">
        <title>Evolution of genes and genomes on the Drosophila phylogeny.</title>
        <authorList>
            <consortium name="Drosophila 12 Genomes Consortium"/>
            <person name="Clark A.G."/>
            <person name="Eisen M.B."/>
            <person name="Smith D.R."/>
            <person name="Bergman C.M."/>
            <person name="Oliver B."/>
            <person name="Markow T.A."/>
            <person name="Kaufman T.C."/>
            <person name="Kellis M."/>
            <person name="Gelbart W."/>
            <person name="Iyer V.N."/>
            <person name="Pollard D.A."/>
            <person name="Sackton T.B."/>
            <person name="Larracuente A.M."/>
            <person name="Singh N.D."/>
            <person name="Abad J.P."/>
            <person name="Abt D.N."/>
            <person name="Adryan B."/>
            <person name="Aguade M."/>
            <person name="Akashi H."/>
            <person name="Anderson W.W."/>
            <person name="Aquadro C.F."/>
            <person name="Ardell D.H."/>
            <person name="Arguello R."/>
            <person name="Artieri C.G."/>
            <person name="Barbash D.A."/>
            <person name="Barker D."/>
            <person name="Barsanti P."/>
            <person name="Batterham P."/>
            <person name="Batzoglou S."/>
            <person name="Begun D."/>
            <person name="Bhutkar A."/>
            <person name="Blanco E."/>
            <person name="Bosak S.A."/>
            <person name="Bradley R.K."/>
            <person name="Brand A.D."/>
            <person name="Brent M.R."/>
            <person name="Brooks A.N."/>
            <person name="Brown R.H."/>
            <person name="Butlin R.K."/>
            <person name="Caggese C."/>
            <person name="Calvi B.R."/>
            <person name="Bernardo de Carvalho A."/>
            <person name="Caspi A."/>
            <person name="Castrezana S."/>
            <person name="Celniker S.E."/>
            <person name="Chang J.L."/>
            <person name="Chapple C."/>
            <person name="Chatterji S."/>
            <person name="Chinwalla A."/>
            <person name="Civetta A."/>
            <person name="Clifton S.W."/>
            <person name="Comeron J.M."/>
            <person name="Costello J.C."/>
            <person name="Coyne J.A."/>
            <person name="Daub J."/>
            <person name="David R.G."/>
            <person name="Delcher A.L."/>
            <person name="Delehaunty K."/>
            <person name="Do C.B."/>
            <person name="Ebling H."/>
            <person name="Edwards K."/>
            <person name="Eickbush T."/>
            <person name="Evans J.D."/>
            <person name="Filipski A."/>
            <person name="Findeiss S."/>
            <person name="Freyhult E."/>
            <person name="Fulton L."/>
            <person name="Fulton R."/>
            <person name="Garcia A.C."/>
            <person name="Gardiner A."/>
            <person name="Garfield D.A."/>
            <person name="Garvin B.E."/>
            <person name="Gibson G."/>
            <person name="Gilbert D."/>
            <person name="Gnerre S."/>
            <person name="Godfrey J."/>
            <person name="Good R."/>
            <person name="Gotea V."/>
            <person name="Gravely B."/>
            <person name="Greenberg A.J."/>
            <person name="Griffiths-Jones S."/>
            <person name="Gross S."/>
            <person name="Guigo R."/>
            <person name="Gustafson E.A."/>
            <person name="Haerty W."/>
            <person name="Hahn M.W."/>
            <person name="Halligan D.L."/>
            <person name="Halpern A.L."/>
            <person name="Halter G.M."/>
            <person name="Han M.V."/>
            <person name="Heger A."/>
            <person name="Hillier L."/>
            <person name="Hinrichs A.S."/>
            <person name="Holmes I."/>
            <person name="Hoskins R.A."/>
            <person name="Hubisz M.J."/>
            <person name="Hultmark D."/>
            <person name="Huntley M.A."/>
            <person name="Jaffe D.B."/>
            <person name="Jagadeeshan S."/>
            <person name="Jeck W.R."/>
            <person name="Johnson J."/>
            <person name="Jones C.D."/>
            <person name="Jordan W.C."/>
            <person name="Karpen G.H."/>
            <person name="Kataoka E."/>
            <person name="Keightley P.D."/>
            <person name="Kheradpour P."/>
            <person name="Kirkness E.F."/>
            <person name="Koerich L.B."/>
            <person name="Kristiansen K."/>
            <person name="Kudrna D."/>
            <person name="Kulathinal R.J."/>
            <person name="Kumar S."/>
            <person name="Kwok R."/>
            <person name="Lander E."/>
            <person name="Langley C.H."/>
            <person name="Lapoint R."/>
            <person name="Lazzaro B.P."/>
            <person name="Lee S.J."/>
            <person name="Levesque L."/>
            <person name="Li R."/>
            <person name="Lin C.F."/>
            <person name="Lin M.F."/>
            <person name="Lindblad-Toh K."/>
            <person name="Llopart A."/>
            <person name="Long M."/>
            <person name="Low L."/>
            <person name="Lozovsky E."/>
            <person name="Lu J."/>
            <person name="Luo M."/>
            <person name="Machado C.A."/>
            <person name="Makalowski W."/>
            <person name="Marzo M."/>
            <person name="Matsuda M."/>
            <person name="Matzkin L."/>
            <person name="McAllister B."/>
            <person name="McBride C.S."/>
            <person name="McKernan B."/>
            <person name="McKernan K."/>
            <person name="Mendez-Lago M."/>
            <person name="Minx P."/>
            <person name="Mollenhauer M.U."/>
            <person name="Montooth K."/>
            <person name="Mount S.M."/>
            <person name="Mu X."/>
            <person name="Myers E."/>
            <person name="Negre B."/>
            <person name="Newfeld S."/>
            <person name="Nielsen R."/>
            <person name="Noor M.A."/>
            <person name="O'Grady P."/>
            <person name="Pachter L."/>
            <person name="Papaceit M."/>
            <person name="Parisi M.J."/>
            <person name="Parisi M."/>
            <person name="Parts L."/>
            <person name="Pedersen J.S."/>
            <person name="Pesole G."/>
            <person name="Phillippy A.M."/>
            <person name="Ponting C.P."/>
            <person name="Pop M."/>
            <person name="Porcelli D."/>
            <person name="Powell J.R."/>
            <person name="Prohaska S."/>
            <person name="Pruitt K."/>
            <person name="Puig M."/>
            <person name="Quesneville H."/>
            <person name="Ram K.R."/>
            <person name="Rand D."/>
            <person name="Rasmussen M.D."/>
            <person name="Reed L.K."/>
            <person name="Reenan R."/>
            <person name="Reily A."/>
            <person name="Remington K.A."/>
            <person name="Rieger T.T."/>
            <person name="Ritchie M.G."/>
            <person name="Robin C."/>
            <person name="Rogers Y.H."/>
            <person name="Rohde C."/>
            <person name="Rozas J."/>
            <person name="Rubenfield M.J."/>
            <person name="Ruiz A."/>
            <person name="Russo S."/>
            <person name="Salzberg S.L."/>
            <person name="Sanchez-Gracia A."/>
            <person name="Saranga D.J."/>
            <person name="Sato H."/>
            <person name="Schaeffer S.W."/>
            <person name="Schatz M.C."/>
            <person name="Schlenke T."/>
            <person name="Schwartz R."/>
            <person name="Segarra C."/>
            <person name="Singh R.S."/>
            <person name="Sirot L."/>
            <person name="Sirota M."/>
            <person name="Sisneros N.B."/>
            <person name="Smith C.D."/>
            <person name="Smith T.F."/>
            <person name="Spieth J."/>
            <person name="Stage D.E."/>
            <person name="Stark A."/>
            <person name="Stephan W."/>
            <person name="Strausberg R.L."/>
            <person name="Strempel S."/>
            <person name="Sturgill D."/>
            <person name="Sutton G."/>
            <person name="Sutton G.G."/>
            <person name="Tao W."/>
            <person name="Teichmann S."/>
            <person name="Tobari Y.N."/>
            <person name="Tomimura Y."/>
            <person name="Tsolas J.M."/>
            <person name="Valente V.L."/>
            <person name="Venter E."/>
            <person name="Venter J.C."/>
            <person name="Vicario S."/>
            <person name="Vieira F.G."/>
            <person name="Vilella A.J."/>
            <person name="Villasante A."/>
            <person name="Walenz B."/>
            <person name="Wang J."/>
            <person name="Wasserman M."/>
            <person name="Watts T."/>
            <person name="Wilson D."/>
            <person name="Wilson R.K."/>
            <person name="Wing R.A."/>
            <person name="Wolfner M.F."/>
            <person name="Wong A."/>
            <person name="Wong G.K."/>
            <person name="Wu C.I."/>
            <person name="Wu G."/>
            <person name="Yamamoto D."/>
            <person name="Yang H.P."/>
            <person name="Yang S.P."/>
            <person name="Yorke J.A."/>
            <person name="Yoshida K."/>
            <person name="Zdobnov E."/>
            <person name="Zhang P."/>
            <person name="Zhang Y."/>
            <person name="Zimin A.V."/>
            <person name="Baldwin J."/>
            <person name="Abdouelleil A."/>
            <person name="Abdulkadir J."/>
            <person name="Abebe A."/>
            <person name="Abera B."/>
            <person name="Abreu J."/>
            <person name="Acer S.C."/>
            <person name="Aftuck L."/>
            <person name="Alexander A."/>
            <person name="An P."/>
            <person name="Anderson E."/>
            <person name="Anderson S."/>
            <person name="Arachi H."/>
            <person name="Azer M."/>
            <person name="Bachantsang P."/>
            <person name="Barry A."/>
            <person name="Bayul T."/>
            <person name="Berlin A."/>
            <person name="Bessette D."/>
            <person name="Bloom T."/>
            <person name="Blye J."/>
            <person name="Boguslavskiy L."/>
            <person name="Bonnet C."/>
            <person name="Boukhgalter B."/>
            <person name="Bourzgui I."/>
            <person name="Brown A."/>
            <person name="Cahill P."/>
            <person name="Channer S."/>
            <person name="Cheshatsang Y."/>
            <person name="Chuda L."/>
            <person name="Citroen M."/>
            <person name="Collymore A."/>
            <person name="Cooke P."/>
            <person name="Costello M."/>
            <person name="D'Aco K."/>
            <person name="Daza R."/>
            <person name="De Haan G."/>
            <person name="DeGray S."/>
            <person name="DeMaso C."/>
            <person name="Dhargay N."/>
            <person name="Dooley K."/>
            <person name="Dooley E."/>
            <person name="Doricent M."/>
            <person name="Dorje P."/>
            <person name="Dorjee K."/>
            <person name="Dupes A."/>
            <person name="Elong R."/>
            <person name="Falk J."/>
            <person name="Farina A."/>
            <person name="Faro S."/>
            <person name="Ferguson D."/>
            <person name="Fisher S."/>
            <person name="Foley C.D."/>
            <person name="Franke A."/>
            <person name="Friedrich D."/>
            <person name="Gadbois L."/>
            <person name="Gearin G."/>
            <person name="Gearin C.R."/>
            <person name="Giannoukos G."/>
            <person name="Goode T."/>
            <person name="Graham J."/>
            <person name="Grandbois E."/>
            <person name="Grewal S."/>
            <person name="Gyaltsen K."/>
            <person name="Hafez N."/>
            <person name="Hagos B."/>
            <person name="Hall J."/>
            <person name="Henson C."/>
            <person name="Hollinger A."/>
            <person name="Honan T."/>
            <person name="Huard M.D."/>
            <person name="Hughes L."/>
            <person name="Hurhula B."/>
            <person name="Husby M.E."/>
            <person name="Kamat A."/>
            <person name="Kanga B."/>
            <person name="Kashin S."/>
            <person name="Khazanovich D."/>
            <person name="Kisner P."/>
            <person name="Lance K."/>
            <person name="Lara M."/>
            <person name="Lee W."/>
            <person name="Lennon N."/>
            <person name="Letendre F."/>
            <person name="LeVine R."/>
            <person name="Lipovsky A."/>
            <person name="Liu X."/>
            <person name="Liu J."/>
            <person name="Liu S."/>
            <person name="Lokyitsang T."/>
            <person name="Lokyitsang Y."/>
            <person name="Lubonja R."/>
            <person name="Lui A."/>
            <person name="MacDonald P."/>
            <person name="Magnisalis V."/>
            <person name="Maru K."/>
            <person name="Matthews C."/>
            <person name="McCusker W."/>
            <person name="McDonough S."/>
            <person name="Mehta T."/>
            <person name="Meldrim J."/>
            <person name="Meneus L."/>
            <person name="Mihai O."/>
            <person name="Mihalev A."/>
            <person name="Mihova T."/>
            <person name="Mittelman R."/>
            <person name="Mlenga V."/>
            <person name="Montmayeur A."/>
            <person name="Mulrain L."/>
            <person name="Navidi A."/>
            <person name="Naylor J."/>
            <person name="Negash T."/>
            <person name="Nguyen T."/>
            <person name="Nguyen N."/>
            <person name="Nicol R."/>
            <person name="Norbu C."/>
            <person name="Norbu N."/>
            <person name="Novod N."/>
            <person name="O'Neill B."/>
            <person name="Osman S."/>
            <person name="Markiewicz E."/>
            <person name="Oyono O.L."/>
            <person name="Patti C."/>
            <person name="Phunkhang P."/>
            <person name="Pierre F."/>
            <person name="Priest M."/>
            <person name="Raghuraman S."/>
            <person name="Rege F."/>
            <person name="Reyes R."/>
            <person name="Rise C."/>
            <person name="Rogov P."/>
            <person name="Ross K."/>
            <person name="Ryan E."/>
            <person name="Settipalli S."/>
            <person name="Shea T."/>
            <person name="Sherpa N."/>
            <person name="Shi L."/>
            <person name="Shih D."/>
            <person name="Sparrow T."/>
            <person name="Spaulding J."/>
            <person name="Stalker J."/>
            <person name="Stange-Thomann N."/>
            <person name="Stavropoulos S."/>
            <person name="Stone C."/>
            <person name="Strader C."/>
            <person name="Tesfaye S."/>
            <person name="Thomson T."/>
            <person name="Thoulutsang Y."/>
            <person name="Thoulutsang D."/>
            <person name="Topham K."/>
            <person name="Topping I."/>
            <person name="Tsamla T."/>
            <person name="Vassiliev H."/>
            <person name="Vo A."/>
            <person name="Wangchuk T."/>
            <person name="Wangdi T."/>
            <person name="Weiand M."/>
            <person name="Wilkinson J."/>
            <person name="Wilson A."/>
            <person name="Yadav S."/>
            <person name="Young G."/>
            <person name="Yu Q."/>
            <person name="Zembek L."/>
            <person name="Zhong D."/>
            <person name="Zimmer A."/>
            <person name="Zwirko Z."/>
            <person name="Jaffe D.B."/>
            <person name="Alvarez P."/>
            <person name="Brockman W."/>
            <person name="Butler J."/>
            <person name="Chin C."/>
            <person name="Gnerre S."/>
            <person name="Grabherr M."/>
            <person name="Kleber M."/>
            <person name="Mauceli E."/>
            <person name="MacCallum I."/>
        </authorList>
    </citation>
    <scope>NUCLEOTIDE SEQUENCE [LARGE SCALE GENOMIC DNA]</scope>
    <source>
        <strain evidence="4">Tucson 15010-1051.87</strain>
    </source>
</reference>
<dbReference type="GO" id="GO:0045505">
    <property type="term" value="F:dynein intermediate chain binding"/>
    <property type="evidence" value="ECO:0007669"/>
    <property type="project" value="TreeGrafter"/>
</dbReference>
<organism evidence="3 4">
    <name type="scientific">Drosophila virilis</name>
    <name type="common">Fruit fly</name>
    <dbReference type="NCBI Taxonomy" id="7244"/>
    <lineage>
        <taxon>Eukaryota</taxon>
        <taxon>Metazoa</taxon>
        <taxon>Ecdysozoa</taxon>
        <taxon>Arthropoda</taxon>
        <taxon>Hexapoda</taxon>
        <taxon>Insecta</taxon>
        <taxon>Pterygota</taxon>
        <taxon>Neoptera</taxon>
        <taxon>Endopterygota</taxon>
        <taxon>Diptera</taxon>
        <taxon>Brachycera</taxon>
        <taxon>Muscomorpha</taxon>
        <taxon>Ephydroidea</taxon>
        <taxon>Drosophilidae</taxon>
        <taxon>Drosophila</taxon>
    </lineage>
</organism>
<dbReference type="EMBL" id="CH940648">
    <property type="protein sequence ID" value="EDW61784.2"/>
    <property type="molecule type" value="Genomic_DNA"/>
</dbReference>
<proteinExistence type="inferred from homology"/>
<dbReference type="InterPro" id="IPR005334">
    <property type="entry name" value="Tctex-1-like"/>
</dbReference>
<sequence length="131" mass="15542">MFLSSCPVCQATMRYMPSYRLEPKNPLNKDRLELTMRTIMNKNYNEDYLFHPRQSYHLAAQVSEEIKNSIKLLNFDRYRYVVLVTVGELLMQGLCSMVNFLWDADKDGFVTYTIETPKFVAVCTIFYLYYD</sequence>
<dbReference type="GO" id="GO:0007018">
    <property type="term" value="P:microtubule-based movement"/>
    <property type="evidence" value="ECO:0007669"/>
    <property type="project" value="TreeGrafter"/>
</dbReference>
<dbReference type="PANTHER" id="PTHR21255:SF69">
    <property type="entry name" value="AT23443P"/>
    <property type="match status" value="1"/>
</dbReference>
<name>B4LKR1_DROVI</name>
<dbReference type="InterPro" id="IPR038586">
    <property type="entry name" value="Tctex-1-like_sf"/>
</dbReference>
<accession>B4LKR1</accession>
<dbReference type="Pfam" id="PF03645">
    <property type="entry name" value="Tctex-1"/>
    <property type="match status" value="1"/>
</dbReference>
<keyword evidence="2" id="KW-0812">Transmembrane</keyword>
<evidence type="ECO:0000313" key="3">
    <source>
        <dbReference type="EMBL" id="EDW61784.2"/>
    </source>
</evidence>
<dbReference type="InParanoid" id="B4LKR1"/>
<dbReference type="GO" id="GO:0005737">
    <property type="term" value="C:cytoplasm"/>
    <property type="evidence" value="ECO:0007669"/>
    <property type="project" value="TreeGrafter"/>
</dbReference>
<evidence type="ECO:0008006" key="5">
    <source>
        <dbReference type="Google" id="ProtNLM"/>
    </source>
</evidence>
<comment type="similarity">
    <text evidence="1">Belongs to the dynein light chain Tctex-type family.</text>
</comment>
<dbReference type="Proteomes" id="UP000008792">
    <property type="component" value="Unassembled WGS sequence"/>
</dbReference>
<dbReference type="Gene3D" id="3.30.1140.40">
    <property type="entry name" value="Tctex-1"/>
    <property type="match status" value="1"/>
</dbReference>
<evidence type="ECO:0000256" key="1">
    <source>
        <dbReference type="ARBA" id="ARBA00005361"/>
    </source>
</evidence>
<evidence type="ECO:0000256" key="2">
    <source>
        <dbReference type="SAM" id="Phobius"/>
    </source>
</evidence>
<evidence type="ECO:0000313" key="4">
    <source>
        <dbReference type="Proteomes" id="UP000008792"/>
    </source>
</evidence>
<gene>
    <name evidence="3" type="primary">Dvir\GJ22236</name>
    <name evidence="3" type="ORF">Dvir_GJ22236</name>
</gene>
<keyword evidence="2" id="KW-0472">Membrane</keyword>
<dbReference type="AlphaFoldDB" id="B4LKR1"/>
<dbReference type="HOGENOM" id="CLU_097204_3_0_1"/>
<dbReference type="STRING" id="7244.B4LKR1"/>
<keyword evidence="4" id="KW-1185">Reference proteome</keyword>
<keyword evidence="2" id="KW-1133">Transmembrane helix</keyword>
<dbReference type="GO" id="GO:0005868">
    <property type="term" value="C:cytoplasmic dynein complex"/>
    <property type="evidence" value="ECO:0007669"/>
    <property type="project" value="TreeGrafter"/>
</dbReference>
<dbReference type="OrthoDB" id="10248487at2759"/>
<dbReference type="CDD" id="cd21451">
    <property type="entry name" value="DLC-like_TCTEX1D"/>
    <property type="match status" value="1"/>
</dbReference>
<protein>
    <recommendedName>
        <fullName evidence="5">Tctex1 domain-containing protein 2</fullName>
    </recommendedName>
</protein>
<dbReference type="PANTHER" id="PTHR21255">
    <property type="entry name" value="T-COMPLEX-ASSOCIATED-TESTIS-EXPRESSED 1/ DYNEIN LIGHT CHAIN"/>
    <property type="match status" value="1"/>
</dbReference>